<dbReference type="InterPro" id="IPR050638">
    <property type="entry name" value="AA-Vitamin_Transporters"/>
</dbReference>
<keyword evidence="8" id="KW-1185">Reference proteome</keyword>
<feature type="transmembrane region" description="Helical" evidence="5">
    <location>
        <begin position="129"/>
        <end position="148"/>
    </location>
</feature>
<feature type="transmembrane region" description="Helical" evidence="5">
    <location>
        <begin position="272"/>
        <end position="293"/>
    </location>
</feature>
<evidence type="ECO:0000256" key="3">
    <source>
        <dbReference type="ARBA" id="ARBA00022989"/>
    </source>
</evidence>
<evidence type="ECO:0000256" key="4">
    <source>
        <dbReference type="ARBA" id="ARBA00023136"/>
    </source>
</evidence>
<dbReference type="PANTHER" id="PTHR32322:SF9">
    <property type="entry name" value="AMINO-ACID METABOLITE EFFLUX PUMP-RELATED"/>
    <property type="match status" value="1"/>
</dbReference>
<evidence type="ECO:0000313" key="8">
    <source>
        <dbReference type="Proteomes" id="UP001161409"/>
    </source>
</evidence>
<dbReference type="InterPro" id="IPR000620">
    <property type="entry name" value="EamA_dom"/>
</dbReference>
<feature type="domain" description="EamA" evidence="6">
    <location>
        <begin position="11"/>
        <end position="142"/>
    </location>
</feature>
<organism evidence="7 8">
    <name type="scientific">Sneathiella chinensis</name>
    <dbReference type="NCBI Taxonomy" id="349750"/>
    <lineage>
        <taxon>Bacteria</taxon>
        <taxon>Pseudomonadati</taxon>
        <taxon>Pseudomonadota</taxon>
        <taxon>Alphaproteobacteria</taxon>
        <taxon>Sneathiellales</taxon>
        <taxon>Sneathiellaceae</taxon>
        <taxon>Sneathiella</taxon>
    </lineage>
</organism>
<comment type="caution">
    <text evidence="7">The sequence shown here is derived from an EMBL/GenBank/DDBJ whole genome shotgun (WGS) entry which is preliminary data.</text>
</comment>
<evidence type="ECO:0000259" key="6">
    <source>
        <dbReference type="Pfam" id="PF00892"/>
    </source>
</evidence>
<reference evidence="7" key="1">
    <citation type="journal article" date="2014" name="Int. J. Syst. Evol. Microbiol.">
        <title>Complete genome of a new Firmicutes species belonging to the dominant human colonic microbiota ('Ruminococcus bicirculans') reveals two chromosomes and a selective capacity to utilize plant glucans.</title>
        <authorList>
            <consortium name="NISC Comparative Sequencing Program"/>
            <person name="Wegmann U."/>
            <person name="Louis P."/>
            <person name="Goesmann A."/>
            <person name="Henrissat B."/>
            <person name="Duncan S.H."/>
            <person name="Flint H.J."/>
        </authorList>
    </citation>
    <scope>NUCLEOTIDE SEQUENCE</scope>
    <source>
        <strain evidence="7">NBRC 103408</strain>
    </source>
</reference>
<dbReference type="SUPFAM" id="SSF103481">
    <property type="entry name" value="Multidrug resistance efflux transporter EmrE"/>
    <property type="match status" value="2"/>
</dbReference>
<dbReference type="RefSeq" id="WP_169558997.1">
    <property type="nucleotide sequence ID" value="NZ_BSNF01000001.1"/>
</dbReference>
<keyword evidence="2 5" id="KW-0812">Transmembrane</keyword>
<gene>
    <name evidence="7" type="ORF">GCM10007924_01830</name>
</gene>
<feature type="transmembrane region" description="Helical" evidence="5">
    <location>
        <begin position="12"/>
        <end position="31"/>
    </location>
</feature>
<feature type="transmembrane region" description="Helical" evidence="5">
    <location>
        <begin position="247"/>
        <end position="266"/>
    </location>
</feature>
<reference evidence="7" key="2">
    <citation type="submission" date="2023-01" db="EMBL/GenBank/DDBJ databases">
        <title>Draft genome sequence of Sneathiella chinensis strain NBRC 103408.</title>
        <authorList>
            <person name="Sun Q."/>
            <person name="Mori K."/>
        </authorList>
    </citation>
    <scope>NUCLEOTIDE SEQUENCE</scope>
    <source>
        <strain evidence="7">NBRC 103408</strain>
    </source>
</reference>
<evidence type="ECO:0000313" key="7">
    <source>
        <dbReference type="EMBL" id="GLQ04962.1"/>
    </source>
</evidence>
<dbReference type="InterPro" id="IPR037185">
    <property type="entry name" value="EmrE-like"/>
</dbReference>
<feature type="transmembrane region" description="Helical" evidence="5">
    <location>
        <begin position="37"/>
        <end position="57"/>
    </location>
</feature>
<feature type="transmembrane region" description="Helical" evidence="5">
    <location>
        <begin position="154"/>
        <end position="174"/>
    </location>
</feature>
<feature type="transmembrane region" description="Helical" evidence="5">
    <location>
        <begin position="217"/>
        <end position="240"/>
    </location>
</feature>
<dbReference type="Proteomes" id="UP001161409">
    <property type="component" value="Unassembled WGS sequence"/>
</dbReference>
<feature type="transmembrane region" description="Helical" evidence="5">
    <location>
        <begin position="69"/>
        <end position="90"/>
    </location>
</feature>
<evidence type="ECO:0000256" key="2">
    <source>
        <dbReference type="ARBA" id="ARBA00022692"/>
    </source>
</evidence>
<evidence type="ECO:0000256" key="1">
    <source>
        <dbReference type="ARBA" id="ARBA00004141"/>
    </source>
</evidence>
<protein>
    <submittedName>
        <fullName evidence="7">Membrane protein</fullName>
    </submittedName>
</protein>
<dbReference type="PANTHER" id="PTHR32322">
    <property type="entry name" value="INNER MEMBRANE TRANSPORTER"/>
    <property type="match status" value="1"/>
</dbReference>
<dbReference type="Pfam" id="PF00892">
    <property type="entry name" value="EamA"/>
    <property type="match status" value="2"/>
</dbReference>
<accession>A0ABQ5U0V1</accession>
<feature type="transmembrane region" description="Helical" evidence="5">
    <location>
        <begin position="186"/>
        <end position="205"/>
    </location>
</feature>
<feature type="transmembrane region" description="Helical" evidence="5">
    <location>
        <begin position="96"/>
        <end position="117"/>
    </location>
</feature>
<keyword evidence="4 5" id="KW-0472">Membrane</keyword>
<evidence type="ECO:0000256" key="5">
    <source>
        <dbReference type="SAM" id="Phobius"/>
    </source>
</evidence>
<sequence length="300" mass="31981">MSNKAQPIDMMVLVGLSLMWSSSFVFIKIAVETITPLSVATGRIFIAAVVLYLVMKVRGLTLPTDLRSWIFFLLIGIIGNALPFFLISWAELTIDSSVASILIAAAPLASFLIGHFATTDERLTLMRTTGVLLGFAGIIVMIGPEALLKLGVNAVSQLAIVAGATCYVTAGFIARKMPPLAPETRGTGVLVMASVITVPICLVVDQPWTLDPSLESLTALVAIGIFPTAMATLMLFFLIIRVGATFVALNNYINPVLGVVWGYLLASEIPTLQTWAGLLLILGGLIVTQIRAVRGPAKVR</sequence>
<proteinExistence type="predicted"/>
<name>A0ABQ5U0V1_9PROT</name>
<comment type="subcellular location">
    <subcellularLocation>
        <location evidence="1">Membrane</location>
        <topology evidence="1">Multi-pass membrane protein</topology>
    </subcellularLocation>
</comment>
<keyword evidence="3 5" id="KW-1133">Transmembrane helix</keyword>
<feature type="domain" description="EamA" evidence="6">
    <location>
        <begin position="158"/>
        <end position="288"/>
    </location>
</feature>
<dbReference type="EMBL" id="BSNF01000001">
    <property type="protein sequence ID" value="GLQ04962.1"/>
    <property type="molecule type" value="Genomic_DNA"/>
</dbReference>